<protein>
    <submittedName>
        <fullName evidence="1">Protein kinase domain-containing protein</fullName>
    </submittedName>
</protein>
<dbReference type="EMBL" id="CM039176">
    <property type="protein sequence ID" value="KAH9713460.1"/>
    <property type="molecule type" value="Genomic_DNA"/>
</dbReference>
<gene>
    <name evidence="1" type="ORF">KPL71_020351</name>
</gene>
<organism evidence="1 2">
    <name type="scientific">Citrus sinensis</name>
    <name type="common">Sweet orange</name>
    <name type="synonym">Citrus aurantium var. sinensis</name>
    <dbReference type="NCBI Taxonomy" id="2711"/>
    <lineage>
        <taxon>Eukaryota</taxon>
        <taxon>Viridiplantae</taxon>
        <taxon>Streptophyta</taxon>
        <taxon>Embryophyta</taxon>
        <taxon>Tracheophyta</taxon>
        <taxon>Spermatophyta</taxon>
        <taxon>Magnoliopsida</taxon>
        <taxon>eudicotyledons</taxon>
        <taxon>Gunneridae</taxon>
        <taxon>Pentapetalae</taxon>
        <taxon>rosids</taxon>
        <taxon>malvids</taxon>
        <taxon>Sapindales</taxon>
        <taxon>Rutaceae</taxon>
        <taxon>Aurantioideae</taxon>
        <taxon>Citrus</taxon>
    </lineage>
</organism>
<keyword evidence="1" id="KW-0418">Kinase</keyword>
<comment type="caution">
    <text evidence="1">The sequence shown here is derived from an EMBL/GenBank/DDBJ whole genome shotgun (WGS) entry which is preliminary data.</text>
</comment>
<evidence type="ECO:0000313" key="2">
    <source>
        <dbReference type="Proteomes" id="UP000829398"/>
    </source>
</evidence>
<dbReference type="Proteomes" id="UP000829398">
    <property type="component" value="Chromosome 7"/>
</dbReference>
<reference evidence="2" key="1">
    <citation type="journal article" date="2023" name="Hortic. Res.">
        <title>A chromosome-level phased genome enabling allele-level studies in sweet orange: a case study on citrus Huanglongbing tolerance.</title>
        <authorList>
            <person name="Wu B."/>
            <person name="Yu Q."/>
            <person name="Deng Z."/>
            <person name="Duan Y."/>
            <person name="Luo F."/>
            <person name="Gmitter F. Jr."/>
        </authorList>
    </citation>
    <scope>NUCLEOTIDE SEQUENCE [LARGE SCALE GENOMIC DNA]</scope>
    <source>
        <strain evidence="2">cv. Valencia</strain>
    </source>
</reference>
<accession>A0ACB8J7P1</accession>
<keyword evidence="2" id="KW-1185">Reference proteome</keyword>
<keyword evidence="1" id="KW-0808">Transferase</keyword>
<proteinExistence type="predicted"/>
<evidence type="ECO:0000313" key="1">
    <source>
        <dbReference type="EMBL" id="KAH9713460.1"/>
    </source>
</evidence>
<sequence length="754" mass="83549">MTLVKSFSKTKKSSANAITANAITAVAIDADKSSQYAVKWAVDNLLNETSQYVLLHVRNHSSNPQELEASSIGGRPATNDELQKLFLPYRGLFARKRILAREVVLQDIDVSSALIYYVKNNSVGNIVAGGSSRNLLTRKFRNLDLPSSLLKSAPESCAVYIISSKGKIQSSRPAASQPQMLSGDALIPKQPPLGERPSVIQPDSPRSVEIGRSDYSCDSSISKVTDRNYSSSDNSQKAKNGKSESTFPIVSSILPADSHMQNSFNSESESDISDFSVPVSYQSTEISENIDCSSLSKSSKDHFPQSPKGLEAEIKRLRLELKQSMEIYNSAVKLQQRKKEEALKLEEARLAEEAALALVKSERQKTRAAMEAALMAQRLVELEAMKREIAELKAMQEEEEKKIVMEAMAYKNVRYRKYTIEEIEAATDYFSISRKIGEGGYGPVYKAQLDHTSVAIKVLGPDISQGPRQFKQEVEILGSMRHPNMVILLGACPEYGCLVYEYMENGSLEDRLFQKDNSPPIHWSIRFKIAAEIATALLFLHQNKPEPLVHRDLKPANILLDQNYVSKISDVGLARLVPPSAADTITQYHMTTAAGTFCYIDPEYQQTGMLGVKSDLYSLGVVLLQLITARPAMGLSHQVEQAIQNGTFSELLDPTVTGWPVEAALSIAKLALQCCELRKRDRPDLASVVLPELIRLRDLGFENAENKNDNIVVTPGPYNSVSEMKQEGMRNNPNVEMQIQRRSIYEADGSGLSQ</sequence>
<name>A0ACB8J7P1_CITSI</name>